<dbReference type="STRING" id="553385.GCA_000591415_02981"/>
<dbReference type="AlphaFoldDB" id="A0A558HRW4"/>
<dbReference type="RefSeq" id="WP_144726811.1">
    <property type="nucleotide sequence ID" value="NZ_CAWOWR010000087.1"/>
</dbReference>
<gene>
    <name evidence="1" type="ORF">FQP86_04930</name>
</gene>
<dbReference type="OrthoDB" id="7768239at2"/>
<accession>A0A558HRW4</accession>
<proteinExistence type="predicted"/>
<reference evidence="1 2" key="1">
    <citation type="submission" date="2019-07" db="EMBL/GenBank/DDBJ databases">
        <title>Diversity of Bacteria from Kongsfjorden, Arctic.</title>
        <authorList>
            <person name="Yu Y."/>
        </authorList>
    </citation>
    <scope>NUCLEOTIDE SEQUENCE [LARGE SCALE GENOMIC DNA]</scope>
    <source>
        <strain evidence="1 2">SM1923</strain>
    </source>
</reference>
<evidence type="ECO:0000313" key="2">
    <source>
        <dbReference type="Proteomes" id="UP000319941"/>
    </source>
</evidence>
<dbReference type="EMBL" id="VNFH01000003">
    <property type="protein sequence ID" value="TVU71876.1"/>
    <property type="molecule type" value="Genomic_DNA"/>
</dbReference>
<evidence type="ECO:0000313" key="1">
    <source>
        <dbReference type="EMBL" id="TVU71876.1"/>
    </source>
</evidence>
<protein>
    <submittedName>
        <fullName evidence="1">Uncharacterized protein</fullName>
    </submittedName>
</protein>
<keyword evidence="2" id="KW-1185">Reference proteome</keyword>
<name>A0A558HRW4_9GAMM</name>
<dbReference type="Proteomes" id="UP000319941">
    <property type="component" value="Unassembled WGS sequence"/>
</dbReference>
<comment type="caution">
    <text evidence="1">The sequence shown here is derived from an EMBL/GenBank/DDBJ whole genome shotgun (WGS) entry which is preliminary data.</text>
</comment>
<organism evidence="1 2">
    <name type="scientific">Cobetia crustatorum</name>
    <dbReference type="NCBI Taxonomy" id="553385"/>
    <lineage>
        <taxon>Bacteria</taxon>
        <taxon>Pseudomonadati</taxon>
        <taxon>Pseudomonadota</taxon>
        <taxon>Gammaproteobacteria</taxon>
        <taxon>Oceanospirillales</taxon>
        <taxon>Halomonadaceae</taxon>
        <taxon>Cobetia</taxon>
    </lineage>
</organism>
<sequence>MSRSYALPFLTLSDDVVGFDQWLIGDPGDPLFPISMQLEAWDYARDLQLDARLDLDFEAAVKALGVPDGENLKLAIVVNIGTGSGRFARRMQSAFKKVIEAPIEEPLIISLPVGSCNLSGRLLVRLEILLAEDIATDNPLTPRIAGSRLWSDTSNVHLEDGGDARFPMEVLSFKQAFQGQRQVDSPWYLHMRPGSPEADFTGSVRLYVNADHEIFAERVSKGDPVTLQTMLGDVMIQMCRSALEDEEARDTLNDCEEGSVGSQITGWLELAFPNMSIEDIHGLMTATPSAFHASLLSTADMGDTE</sequence>